<dbReference type="GO" id="GO:0000981">
    <property type="term" value="F:DNA-binding transcription factor activity, RNA polymerase II-specific"/>
    <property type="evidence" value="ECO:0007669"/>
    <property type="project" value="TreeGrafter"/>
</dbReference>
<evidence type="ECO:0000259" key="12">
    <source>
        <dbReference type="PROSITE" id="PS50157"/>
    </source>
</evidence>
<dbReference type="SUPFAM" id="SSF57667">
    <property type="entry name" value="beta-beta-alpha zinc fingers"/>
    <property type="match status" value="1"/>
</dbReference>
<keyword evidence="8" id="KW-0539">Nucleus</keyword>
<evidence type="ECO:0000256" key="4">
    <source>
        <dbReference type="ARBA" id="ARBA00022771"/>
    </source>
</evidence>
<evidence type="ECO:0000256" key="3">
    <source>
        <dbReference type="ARBA" id="ARBA00022737"/>
    </source>
</evidence>
<dbReference type="FunFam" id="3.30.160.60:FF:000025">
    <property type="entry name" value="Spalt-like transcription factor 1"/>
    <property type="match status" value="1"/>
</dbReference>
<evidence type="ECO:0000256" key="1">
    <source>
        <dbReference type="ARBA" id="ARBA00004123"/>
    </source>
</evidence>
<dbReference type="PROSITE" id="PS50157">
    <property type="entry name" value="ZINC_FINGER_C2H2_2"/>
    <property type="match status" value="2"/>
</dbReference>
<dbReference type="WBParaSite" id="maker-uti_cns_0011839-snap-gene-0.4-mRNA-1">
    <property type="protein sequence ID" value="maker-uti_cns_0011839-snap-gene-0.4-mRNA-1"/>
    <property type="gene ID" value="maker-uti_cns_0011839-snap-gene-0.4"/>
</dbReference>
<dbReference type="InterPro" id="IPR013087">
    <property type="entry name" value="Znf_C2H2_type"/>
</dbReference>
<dbReference type="Proteomes" id="UP000095280">
    <property type="component" value="Unplaced"/>
</dbReference>
<dbReference type="SMART" id="SM00355">
    <property type="entry name" value="ZnF_C2H2"/>
    <property type="match status" value="2"/>
</dbReference>
<evidence type="ECO:0000256" key="7">
    <source>
        <dbReference type="ARBA" id="ARBA00023163"/>
    </source>
</evidence>
<dbReference type="PROSITE" id="PS00028">
    <property type="entry name" value="ZINC_FINGER_C2H2_1"/>
    <property type="match status" value="2"/>
</dbReference>
<evidence type="ECO:0000256" key="5">
    <source>
        <dbReference type="ARBA" id="ARBA00022833"/>
    </source>
</evidence>
<feature type="region of interest" description="Disordered" evidence="11">
    <location>
        <begin position="203"/>
        <end position="238"/>
    </location>
</feature>
<feature type="domain" description="C2H2-type" evidence="12">
    <location>
        <begin position="138"/>
        <end position="165"/>
    </location>
</feature>
<keyword evidence="13" id="KW-1185">Reference proteome</keyword>
<evidence type="ECO:0000256" key="9">
    <source>
        <dbReference type="ARBA" id="ARBA00038474"/>
    </source>
</evidence>
<keyword evidence="2" id="KW-0479">Metal-binding</keyword>
<keyword evidence="5" id="KW-0862">Zinc</keyword>
<dbReference type="PANTHER" id="PTHR23233:SF84">
    <property type="entry name" value="FI23031P1"/>
    <property type="match status" value="1"/>
</dbReference>
<sequence length="238" mass="26423">NLHKLKLHRQTHQDCAIAISGKPRRTASGHQQQLLLSSGNSACQLEDSGIAGSPIDLTGSRKRSATAASLLHHLHPAFQSPYQRPQHHQLQCAEDPEQVAILTGTSDDPLDQFMYINDQQNVKWRRLYERHSRTNPPNRCGECLKDLSCKSALIMHYRTHTEERPYICRICHKSFTTKGNLKTHLGVHRELLPILRGIGASPPRSCSSQASSAAQAHHQFMEAAGQQDSFANGGGDSQ</sequence>
<keyword evidence="6" id="KW-0805">Transcription regulation</keyword>
<accession>A0A1I8ID75</accession>
<proteinExistence type="inferred from homology"/>
<dbReference type="InterPro" id="IPR036236">
    <property type="entry name" value="Znf_C2H2_sf"/>
</dbReference>
<evidence type="ECO:0000256" key="8">
    <source>
        <dbReference type="ARBA" id="ARBA00023242"/>
    </source>
</evidence>
<dbReference type="Gene3D" id="3.30.160.60">
    <property type="entry name" value="Classic Zinc Finger"/>
    <property type="match status" value="2"/>
</dbReference>
<feature type="compositionally biased region" description="Low complexity" evidence="11">
    <location>
        <begin position="203"/>
        <end position="216"/>
    </location>
</feature>
<evidence type="ECO:0000256" key="2">
    <source>
        <dbReference type="ARBA" id="ARBA00022723"/>
    </source>
</evidence>
<dbReference type="Pfam" id="PF12874">
    <property type="entry name" value="zf-met"/>
    <property type="match status" value="1"/>
</dbReference>
<name>A0A1I8ID75_9PLAT</name>
<reference evidence="14" key="1">
    <citation type="submission" date="2016-11" db="UniProtKB">
        <authorList>
            <consortium name="WormBaseParasite"/>
        </authorList>
    </citation>
    <scope>IDENTIFICATION</scope>
</reference>
<dbReference type="AlphaFoldDB" id="A0A1I8ID75"/>
<keyword evidence="3" id="KW-0677">Repeat</keyword>
<feature type="domain" description="C2H2-type" evidence="12">
    <location>
        <begin position="166"/>
        <end position="193"/>
    </location>
</feature>
<dbReference type="InterPro" id="IPR051565">
    <property type="entry name" value="Sal_C2H2-zinc-finger"/>
</dbReference>
<dbReference type="GO" id="GO:0008270">
    <property type="term" value="F:zinc ion binding"/>
    <property type="evidence" value="ECO:0007669"/>
    <property type="project" value="UniProtKB-KW"/>
</dbReference>
<organism evidence="13 14">
    <name type="scientific">Macrostomum lignano</name>
    <dbReference type="NCBI Taxonomy" id="282301"/>
    <lineage>
        <taxon>Eukaryota</taxon>
        <taxon>Metazoa</taxon>
        <taxon>Spiralia</taxon>
        <taxon>Lophotrochozoa</taxon>
        <taxon>Platyhelminthes</taxon>
        <taxon>Rhabditophora</taxon>
        <taxon>Macrostomorpha</taxon>
        <taxon>Macrostomida</taxon>
        <taxon>Macrostomidae</taxon>
        <taxon>Macrostomum</taxon>
    </lineage>
</organism>
<dbReference type="GO" id="GO:0005634">
    <property type="term" value="C:nucleus"/>
    <property type="evidence" value="ECO:0007669"/>
    <property type="project" value="UniProtKB-SubCell"/>
</dbReference>
<evidence type="ECO:0000313" key="14">
    <source>
        <dbReference type="WBParaSite" id="maker-uti_cns_0011839-snap-gene-0.4-mRNA-1"/>
    </source>
</evidence>
<evidence type="ECO:0000256" key="6">
    <source>
        <dbReference type="ARBA" id="ARBA00023015"/>
    </source>
</evidence>
<evidence type="ECO:0000256" key="11">
    <source>
        <dbReference type="SAM" id="MobiDB-lite"/>
    </source>
</evidence>
<comment type="similarity">
    <text evidence="9">Belongs to the sal C2H2-type zinc-finger protein family.</text>
</comment>
<dbReference type="PANTHER" id="PTHR23233">
    <property type="entry name" value="SAL-LIKE PROTEIN"/>
    <property type="match status" value="1"/>
</dbReference>
<dbReference type="GO" id="GO:0000978">
    <property type="term" value="F:RNA polymerase II cis-regulatory region sequence-specific DNA binding"/>
    <property type="evidence" value="ECO:0007669"/>
    <property type="project" value="TreeGrafter"/>
</dbReference>
<evidence type="ECO:0000313" key="13">
    <source>
        <dbReference type="Proteomes" id="UP000095280"/>
    </source>
</evidence>
<evidence type="ECO:0000256" key="10">
    <source>
        <dbReference type="PROSITE-ProRule" id="PRU00042"/>
    </source>
</evidence>
<keyword evidence="7" id="KW-0804">Transcription</keyword>
<comment type="subcellular location">
    <subcellularLocation>
        <location evidence="1">Nucleus</location>
    </subcellularLocation>
</comment>
<keyword evidence="4 10" id="KW-0863">Zinc-finger</keyword>
<protein>
    <submittedName>
        <fullName evidence="14">C2H2-type domain-containing protein</fullName>
    </submittedName>
</protein>